<reference evidence="1" key="1">
    <citation type="submission" date="2018-02" db="EMBL/GenBank/DDBJ databases">
        <title>Rhizophora mucronata_Transcriptome.</title>
        <authorList>
            <person name="Meera S.P."/>
            <person name="Sreeshan A."/>
            <person name="Augustine A."/>
        </authorList>
    </citation>
    <scope>NUCLEOTIDE SEQUENCE</scope>
    <source>
        <tissue evidence="1">Leaf</tissue>
    </source>
</reference>
<organism evidence="1">
    <name type="scientific">Rhizophora mucronata</name>
    <name type="common">Asiatic mangrove</name>
    <dbReference type="NCBI Taxonomy" id="61149"/>
    <lineage>
        <taxon>Eukaryota</taxon>
        <taxon>Viridiplantae</taxon>
        <taxon>Streptophyta</taxon>
        <taxon>Embryophyta</taxon>
        <taxon>Tracheophyta</taxon>
        <taxon>Spermatophyta</taxon>
        <taxon>Magnoliopsida</taxon>
        <taxon>eudicotyledons</taxon>
        <taxon>Gunneridae</taxon>
        <taxon>Pentapetalae</taxon>
        <taxon>rosids</taxon>
        <taxon>fabids</taxon>
        <taxon>Malpighiales</taxon>
        <taxon>Rhizophoraceae</taxon>
        <taxon>Rhizophora</taxon>
    </lineage>
</organism>
<protein>
    <submittedName>
        <fullName evidence="1">Uncharacterized protein</fullName>
    </submittedName>
</protein>
<dbReference type="AlphaFoldDB" id="A0A2P2QQY0"/>
<name>A0A2P2QQY0_RHIMU</name>
<sequence length="66" mass="7857">MIIAFACHTRSSVKWQKRWSLQHLGVKQSHQTPNTIQASYKFTLLSTAFFCNWPIFVIHQMEMIWC</sequence>
<proteinExistence type="predicted"/>
<dbReference type="EMBL" id="GGEC01088807">
    <property type="protein sequence ID" value="MBX69291.1"/>
    <property type="molecule type" value="Transcribed_RNA"/>
</dbReference>
<accession>A0A2P2QQY0</accession>
<evidence type="ECO:0000313" key="1">
    <source>
        <dbReference type="EMBL" id="MBX69291.1"/>
    </source>
</evidence>